<proteinExistence type="predicted"/>
<dbReference type="Proteomes" id="UP001610563">
    <property type="component" value="Unassembled WGS sequence"/>
</dbReference>
<organism evidence="2 3">
    <name type="scientific">Aspergillus keveii</name>
    <dbReference type="NCBI Taxonomy" id="714993"/>
    <lineage>
        <taxon>Eukaryota</taxon>
        <taxon>Fungi</taxon>
        <taxon>Dikarya</taxon>
        <taxon>Ascomycota</taxon>
        <taxon>Pezizomycotina</taxon>
        <taxon>Eurotiomycetes</taxon>
        <taxon>Eurotiomycetidae</taxon>
        <taxon>Eurotiales</taxon>
        <taxon>Aspergillaceae</taxon>
        <taxon>Aspergillus</taxon>
        <taxon>Aspergillus subgen. Nidulantes</taxon>
    </lineage>
</organism>
<dbReference type="PANTHER" id="PTHR10039:SF16">
    <property type="entry name" value="GPI INOSITOL-DEACYLASE"/>
    <property type="match status" value="1"/>
</dbReference>
<evidence type="ECO:0000313" key="2">
    <source>
        <dbReference type="EMBL" id="KAL2789042.1"/>
    </source>
</evidence>
<dbReference type="EMBL" id="JBFTWV010000070">
    <property type="protein sequence ID" value="KAL2789042.1"/>
    <property type="molecule type" value="Genomic_DNA"/>
</dbReference>
<accession>A0ABR4G1E0</accession>
<sequence>MGILPVRDHLGYLCHRRRDTFCMDRLPKDLEETYHQCLKCIAPANSRALRVLKWVCYASRPLRIEELREAIAFDLDNEKWDHERIPTREFVVGCCANLVIEDPVDGLVRFAHPSVGQYLERNECPLGPWPKSPEHGRLECGEYCVAYLSFSDLASNWKERASIREVSRSLISDV</sequence>
<feature type="domain" description="GPI inositol-deacylase winged helix" evidence="1">
    <location>
        <begin position="44"/>
        <end position="121"/>
    </location>
</feature>
<dbReference type="Pfam" id="PF22939">
    <property type="entry name" value="WHD_GPIID"/>
    <property type="match status" value="1"/>
</dbReference>
<comment type="caution">
    <text evidence="2">The sequence shown here is derived from an EMBL/GenBank/DDBJ whole genome shotgun (WGS) entry which is preliminary data.</text>
</comment>
<dbReference type="InterPro" id="IPR054471">
    <property type="entry name" value="GPIID_WHD"/>
</dbReference>
<protein>
    <recommendedName>
        <fullName evidence="1">GPI inositol-deacylase winged helix domain-containing protein</fullName>
    </recommendedName>
</protein>
<dbReference type="PANTHER" id="PTHR10039">
    <property type="entry name" value="AMELOGENIN"/>
    <property type="match status" value="1"/>
</dbReference>
<reference evidence="2 3" key="1">
    <citation type="submission" date="2024-07" db="EMBL/GenBank/DDBJ databases">
        <title>Section-level genome sequencing and comparative genomics of Aspergillus sections Usti and Cavernicolus.</title>
        <authorList>
            <consortium name="Lawrence Berkeley National Laboratory"/>
            <person name="Nybo J.L."/>
            <person name="Vesth T.C."/>
            <person name="Theobald S."/>
            <person name="Frisvad J.C."/>
            <person name="Larsen T.O."/>
            <person name="Kjaerboelling I."/>
            <person name="Rothschild-Mancinelli K."/>
            <person name="Lyhne E.K."/>
            <person name="Kogle M.E."/>
            <person name="Barry K."/>
            <person name="Clum A."/>
            <person name="Na H."/>
            <person name="Ledsgaard L."/>
            <person name="Lin J."/>
            <person name="Lipzen A."/>
            <person name="Kuo A."/>
            <person name="Riley R."/>
            <person name="Mondo S."/>
            <person name="Labutti K."/>
            <person name="Haridas S."/>
            <person name="Pangalinan J."/>
            <person name="Salamov A.A."/>
            <person name="Simmons B.A."/>
            <person name="Magnuson J.K."/>
            <person name="Chen J."/>
            <person name="Drula E."/>
            <person name="Henrissat B."/>
            <person name="Wiebenga A."/>
            <person name="Lubbers R.J."/>
            <person name="Gomes A.C."/>
            <person name="Makela M.R."/>
            <person name="Stajich J."/>
            <person name="Grigoriev I.V."/>
            <person name="Mortensen U.H."/>
            <person name="De Vries R.P."/>
            <person name="Baker S.E."/>
            <person name="Andersen M.R."/>
        </authorList>
    </citation>
    <scope>NUCLEOTIDE SEQUENCE [LARGE SCALE GENOMIC DNA]</scope>
    <source>
        <strain evidence="2 3">CBS 209.92</strain>
    </source>
</reference>
<name>A0ABR4G1E0_9EURO</name>
<evidence type="ECO:0000313" key="3">
    <source>
        <dbReference type="Proteomes" id="UP001610563"/>
    </source>
</evidence>
<evidence type="ECO:0000259" key="1">
    <source>
        <dbReference type="Pfam" id="PF22939"/>
    </source>
</evidence>
<gene>
    <name evidence="2" type="ORF">BJX66DRAFT_246355</name>
</gene>
<keyword evidence="3" id="KW-1185">Reference proteome</keyword>